<evidence type="ECO:0000313" key="3">
    <source>
        <dbReference type="EMBL" id="EFJ25763.1"/>
    </source>
</evidence>
<dbReference type="GO" id="GO:0016846">
    <property type="term" value="F:carbon-sulfur lyase activity"/>
    <property type="evidence" value="ECO:0000318"/>
    <property type="project" value="GO_Central"/>
</dbReference>
<protein>
    <recommendedName>
        <fullName evidence="2">Aminotransferase class V domain-containing protein</fullName>
    </recommendedName>
</protein>
<accession>D8RPZ0</accession>
<dbReference type="Gramene" id="EFJ25763">
    <property type="protein sequence ID" value="EFJ25763"/>
    <property type="gene ID" value="SELMODRAFT_413706"/>
</dbReference>
<dbReference type="KEGG" id="smo:SELMODRAFT_413706"/>
<dbReference type="AlphaFoldDB" id="D8RPZ0"/>
<dbReference type="InterPro" id="IPR000192">
    <property type="entry name" value="Aminotrans_V_dom"/>
</dbReference>
<feature type="domain" description="Aminotransferase class V" evidence="2">
    <location>
        <begin position="53"/>
        <end position="277"/>
    </location>
</feature>
<dbReference type="Proteomes" id="UP000001514">
    <property type="component" value="Unassembled WGS sequence"/>
</dbReference>
<dbReference type="Gene3D" id="3.40.640.10">
    <property type="entry name" value="Type I PLP-dependent aspartate aminotransferase-like (Major domain)"/>
    <property type="match status" value="1"/>
</dbReference>
<sequence>MTVSMQGQEAGSIQRMPIVGSGKIWEEMLAREFSHHRQGIARINNGSFGSCPRSVLEAQQRWHRQWLEQPDEFYFGPLEKRLRASREAIASIIRAPNVEEIVLVDNVTTAAAMIAQDMAWGFLEKRFHPGDAILMLNCSYAAVKKCFEAYAVRAGARIIEVELALPILSARQIIDSFQRSLEQAAKSSTTIRLAVIDHITSMPSVVLPARDLVALCRDAGVEQIFVDGAHAIGNIELSVEEIDADYYSSNLHKWLFAPHSVAFLHAKAKHLERLHHPVVSHNFKLGLFSECSWVGTRDYTSQLAVTAAVEFIDGNLGGLSSLIAFNHRRAMAMAEMLAAAWGTQCGTCAELAQGVWSGGADLLPGGGIAQREFEEQEIRDGGWSSENAMDFCRSSRIPWRSAQCCSSTVVNL</sequence>
<dbReference type="SUPFAM" id="SSF53383">
    <property type="entry name" value="PLP-dependent transferases"/>
    <property type="match status" value="1"/>
</dbReference>
<dbReference type="eggNOG" id="KOG1549">
    <property type="taxonomic scope" value="Eukaryota"/>
</dbReference>
<dbReference type="Pfam" id="PF00266">
    <property type="entry name" value="Aminotran_5"/>
    <property type="match status" value="1"/>
</dbReference>
<dbReference type="InterPro" id="IPR015421">
    <property type="entry name" value="PyrdxlP-dep_Trfase_major"/>
</dbReference>
<dbReference type="HOGENOM" id="CLU_003433_3_2_1"/>
<name>D8RPZ0_SELML</name>
<dbReference type="EMBL" id="GL377586">
    <property type="protein sequence ID" value="EFJ25763.1"/>
    <property type="molecule type" value="Genomic_DNA"/>
</dbReference>
<keyword evidence="1" id="KW-0663">Pyridoxal phosphate</keyword>
<gene>
    <name evidence="3" type="ORF">SELMODRAFT_413706</name>
</gene>
<evidence type="ECO:0000256" key="1">
    <source>
        <dbReference type="ARBA" id="ARBA00022898"/>
    </source>
</evidence>
<evidence type="ECO:0000313" key="4">
    <source>
        <dbReference type="Proteomes" id="UP000001514"/>
    </source>
</evidence>
<proteinExistence type="predicted"/>
<dbReference type="InterPro" id="IPR015424">
    <property type="entry name" value="PyrdxlP-dep_Trfase"/>
</dbReference>
<evidence type="ECO:0000259" key="2">
    <source>
        <dbReference type="Pfam" id="PF00266"/>
    </source>
</evidence>
<dbReference type="FunCoup" id="D8RPZ0">
    <property type="interactions" value="2797"/>
</dbReference>
<dbReference type="InParanoid" id="D8RPZ0"/>
<organism evidence="4">
    <name type="scientific">Selaginella moellendorffii</name>
    <name type="common">Spikemoss</name>
    <dbReference type="NCBI Taxonomy" id="88036"/>
    <lineage>
        <taxon>Eukaryota</taxon>
        <taxon>Viridiplantae</taxon>
        <taxon>Streptophyta</taxon>
        <taxon>Embryophyta</taxon>
        <taxon>Tracheophyta</taxon>
        <taxon>Lycopodiopsida</taxon>
        <taxon>Selaginellales</taxon>
        <taxon>Selaginellaceae</taxon>
        <taxon>Selaginella</taxon>
    </lineage>
</organism>
<keyword evidence="4" id="KW-1185">Reference proteome</keyword>
<dbReference type="PANTHER" id="PTHR43092">
    <property type="entry name" value="L-CYSTEINE DESULFHYDRASE"/>
    <property type="match status" value="1"/>
</dbReference>
<dbReference type="PANTHER" id="PTHR43092:SF2">
    <property type="entry name" value="HERCYNYLCYSTEINE SULFOXIDE LYASE"/>
    <property type="match status" value="1"/>
</dbReference>
<dbReference type="OMA" id="DDHRANG"/>
<dbReference type="STRING" id="88036.D8RPZ0"/>
<reference evidence="3 4" key="1">
    <citation type="journal article" date="2011" name="Science">
        <title>The Selaginella genome identifies genetic changes associated with the evolution of vascular plants.</title>
        <authorList>
            <person name="Banks J.A."/>
            <person name="Nishiyama T."/>
            <person name="Hasebe M."/>
            <person name="Bowman J.L."/>
            <person name="Gribskov M."/>
            <person name="dePamphilis C."/>
            <person name="Albert V.A."/>
            <person name="Aono N."/>
            <person name="Aoyama T."/>
            <person name="Ambrose B.A."/>
            <person name="Ashton N.W."/>
            <person name="Axtell M.J."/>
            <person name="Barker E."/>
            <person name="Barker M.S."/>
            <person name="Bennetzen J.L."/>
            <person name="Bonawitz N.D."/>
            <person name="Chapple C."/>
            <person name="Cheng C."/>
            <person name="Correa L.G."/>
            <person name="Dacre M."/>
            <person name="DeBarry J."/>
            <person name="Dreyer I."/>
            <person name="Elias M."/>
            <person name="Engstrom E.M."/>
            <person name="Estelle M."/>
            <person name="Feng L."/>
            <person name="Finet C."/>
            <person name="Floyd S.K."/>
            <person name="Frommer W.B."/>
            <person name="Fujita T."/>
            <person name="Gramzow L."/>
            <person name="Gutensohn M."/>
            <person name="Harholt J."/>
            <person name="Hattori M."/>
            <person name="Heyl A."/>
            <person name="Hirai T."/>
            <person name="Hiwatashi Y."/>
            <person name="Ishikawa M."/>
            <person name="Iwata M."/>
            <person name="Karol K.G."/>
            <person name="Koehler B."/>
            <person name="Kolukisaoglu U."/>
            <person name="Kubo M."/>
            <person name="Kurata T."/>
            <person name="Lalonde S."/>
            <person name="Li K."/>
            <person name="Li Y."/>
            <person name="Litt A."/>
            <person name="Lyons E."/>
            <person name="Manning G."/>
            <person name="Maruyama T."/>
            <person name="Michael T.P."/>
            <person name="Mikami K."/>
            <person name="Miyazaki S."/>
            <person name="Morinaga S."/>
            <person name="Murata T."/>
            <person name="Mueller-Roeber B."/>
            <person name="Nelson D.R."/>
            <person name="Obara M."/>
            <person name="Oguri Y."/>
            <person name="Olmstead R.G."/>
            <person name="Onodera N."/>
            <person name="Petersen B.L."/>
            <person name="Pils B."/>
            <person name="Prigge M."/>
            <person name="Rensing S.A."/>
            <person name="Riano-Pachon D.M."/>
            <person name="Roberts A.W."/>
            <person name="Sato Y."/>
            <person name="Scheller H.V."/>
            <person name="Schulz B."/>
            <person name="Schulz C."/>
            <person name="Shakirov E.V."/>
            <person name="Shibagaki N."/>
            <person name="Shinohara N."/>
            <person name="Shippen D.E."/>
            <person name="Soerensen I."/>
            <person name="Sotooka R."/>
            <person name="Sugimoto N."/>
            <person name="Sugita M."/>
            <person name="Sumikawa N."/>
            <person name="Tanurdzic M."/>
            <person name="Theissen G."/>
            <person name="Ulvskov P."/>
            <person name="Wakazuki S."/>
            <person name="Weng J.K."/>
            <person name="Willats W.W."/>
            <person name="Wipf D."/>
            <person name="Wolf P.G."/>
            <person name="Yang L."/>
            <person name="Zimmer A.D."/>
            <person name="Zhu Q."/>
            <person name="Mitros T."/>
            <person name="Hellsten U."/>
            <person name="Loque D."/>
            <person name="Otillar R."/>
            <person name="Salamov A."/>
            <person name="Schmutz J."/>
            <person name="Shapiro H."/>
            <person name="Lindquist E."/>
            <person name="Lucas S."/>
            <person name="Rokhsar D."/>
            <person name="Grigoriev I.V."/>
        </authorList>
    </citation>
    <scope>NUCLEOTIDE SEQUENCE [LARGE SCALE GENOMIC DNA]</scope>
</reference>